<dbReference type="GO" id="GO:0003796">
    <property type="term" value="F:lysozyme activity"/>
    <property type="evidence" value="ECO:0007669"/>
    <property type="project" value="UniProtKB-EC"/>
</dbReference>
<reference evidence="8 9" key="1">
    <citation type="submission" date="2019-04" db="EMBL/GenBank/DDBJ databases">
        <authorList>
            <person name="Feng G."/>
            <person name="Zhang J."/>
            <person name="Zhu H."/>
        </authorList>
    </citation>
    <scope>NUCLEOTIDE SEQUENCE [LARGE SCALE GENOMIC DNA]</scope>
    <source>
        <strain evidence="8 9">JCM 31653</strain>
    </source>
</reference>
<dbReference type="AlphaFoldDB" id="A0A4Z0Q6R0"/>
<dbReference type="InterPro" id="IPR023347">
    <property type="entry name" value="Lysozyme_dom_sf"/>
</dbReference>
<keyword evidence="2 7" id="KW-0929">Antimicrobial</keyword>
<keyword evidence="3 7" id="KW-0081">Bacteriolytic enzyme</keyword>
<dbReference type="GO" id="GO:0042742">
    <property type="term" value="P:defense response to bacterium"/>
    <property type="evidence" value="ECO:0007669"/>
    <property type="project" value="UniProtKB-KW"/>
</dbReference>
<gene>
    <name evidence="8" type="ORF">E5K00_11420</name>
</gene>
<evidence type="ECO:0000256" key="3">
    <source>
        <dbReference type="ARBA" id="ARBA00022638"/>
    </source>
</evidence>
<dbReference type="InterPro" id="IPR034690">
    <property type="entry name" value="Endolysin_T4_type"/>
</dbReference>
<evidence type="ECO:0000313" key="8">
    <source>
        <dbReference type="EMBL" id="TGE25768.1"/>
    </source>
</evidence>
<dbReference type="GO" id="GO:0016998">
    <property type="term" value="P:cell wall macromolecule catabolic process"/>
    <property type="evidence" value="ECO:0007669"/>
    <property type="project" value="InterPro"/>
</dbReference>
<dbReference type="OrthoDB" id="5327667at2"/>
<dbReference type="GO" id="GO:0009253">
    <property type="term" value="P:peptidoglycan catabolic process"/>
    <property type="evidence" value="ECO:0007669"/>
    <property type="project" value="InterPro"/>
</dbReference>
<dbReference type="InterPro" id="IPR023346">
    <property type="entry name" value="Lysozyme-like_dom_sf"/>
</dbReference>
<dbReference type="InterPro" id="IPR051018">
    <property type="entry name" value="Bacteriophage_GH24"/>
</dbReference>
<organism evidence="8 9">
    <name type="scientific">Hymenobacter aquaticus</name>
    <dbReference type="NCBI Taxonomy" id="1867101"/>
    <lineage>
        <taxon>Bacteria</taxon>
        <taxon>Pseudomonadati</taxon>
        <taxon>Bacteroidota</taxon>
        <taxon>Cytophagia</taxon>
        <taxon>Cytophagales</taxon>
        <taxon>Hymenobacteraceae</taxon>
        <taxon>Hymenobacter</taxon>
    </lineage>
</organism>
<keyword evidence="6 7" id="KW-0326">Glycosidase</keyword>
<comment type="caution">
    <text evidence="8">The sequence shown here is derived from an EMBL/GenBank/DDBJ whole genome shotgun (WGS) entry which is preliminary data.</text>
</comment>
<keyword evidence="9" id="KW-1185">Reference proteome</keyword>
<dbReference type="PANTHER" id="PTHR38107:SF4">
    <property type="entry name" value="LYSOZYME"/>
    <property type="match status" value="1"/>
</dbReference>
<evidence type="ECO:0000256" key="7">
    <source>
        <dbReference type="RuleBase" id="RU003788"/>
    </source>
</evidence>
<dbReference type="Gene3D" id="1.10.530.40">
    <property type="match status" value="1"/>
</dbReference>
<comment type="similarity">
    <text evidence="7">Belongs to the glycosyl hydrolase 24 family.</text>
</comment>
<dbReference type="InterPro" id="IPR033907">
    <property type="entry name" value="Endolysin_autolysin"/>
</dbReference>
<evidence type="ECO:0000256" key="4">
    <source>
        <dbReference type="ARBA" id="ARBA00022801"/>
    </source>
</evidence>
<dbReference type="GO" id="GO:0031640">
    <property type="term" value="P:killing of cells of another organism"/>
    <property type="evidence" value="ECO:0007669"/>
    <property type="project" value="UniProtKB-KW"/>
</dbReference>
<evidence type="ECO:0000313" key="9">
    <source>
        <dbReference type="Proteomes" id="UP000297549"/>
    </source>
</evidence>
<dbReference type="EC" id="3.2.1.17" evidence="7"/>
<dbReference type="SUPFAM" id="SSF53955">
    <property type="entry name" value="Lysozyme-like"/>
    <property type="match status" value="1"/>
</dbReference>
<evidence type="ECO:0000256" key="6">
    <source>
        <dbReference type="ARBA" id="ARBA00023295"/>
    </source>
</evidence>
<evidence type="ECO:0000256" key="5">
    <source>
        <dbReference type="ARBA" id="ARBA00023200"/>
    </source>
</evidence>
<dbReference type="EMBL" id="SRLC01000001">
    <property type="protein sequence ID" value="TGE25768.1"/>
    <property type="molecule type" value="Genomic_DNA"/>
</dbReference>
<dbReference type="RefSeq" id="WP_135463345.1">
    <property type="nucleotide sequence ID" value="NZ_SRLC01000001.1"/>
</dbReference>
<proteinExistence type="inferred from homology"/>
<comment type="catalytic activity">
    <reaction evidence="1 7">
        <text>Hydrolysis of (1-&gt;4)-beta-linkages between N-acetylmuramic acid and N-acetyl-D-glucosamine residues in a peptidoglycan and between N-acetyl-D-glucosamine residues in chitodextrins.</text>
        <dbReference type="EC" id="3.2.1.17"/>
    </reaction>
</comment>
<name>A0A4Z0Q6R0_9BACT</name>
<dbReference type="Pfam" id="PF00959">
    <property type="entry name" value="Phage_lysozyme"/>
    <property type="match status" value="1"/>
</dbReference>
<keyword evidence="4 7" id="KW-0378">Hydrolase</keyword>
<keyword evidence="5" id="KW-1035">Host cytoplasm</keyword>
<dbReference type="HAMAP" id="MF_04110">
    <property type="entry name" value="ENDOLYSIN_T4"/>
    <property type="match status" value="1"/>
</dbReference>
<dbReference type="Proteomes" id="UP000297549">
    <property type="component" value="Unassembled WGS sequence"/>
</dbReference>
<dbReference type="InterPro" id="IPR002196">
    <property type="entry name" value="Glyco_hydro_24"/>
</dbReference>
<accession>A0A4Z0Q6R0</accession>
<evidence type="ECO:0000256" key="2">
    <source>
        <dbReference type="ARBA" id="ARBA00022529"/>
    </source>
</evidence>
<sequence length="148" mass="16084">MTNNLTIDDAGRAFITHEEGEVLHEYKCAAGVDTIGVGHTQGVFDGEVITESQSQAFLSADLSHFEAAVNRMVTVPLNQHQFNALVSFAFNLGEGALQKSSLLKLINANVKDPAELTAHFTMWDNVNGKPNASILARRNREAALFLSN</sequence>
<dbReference type="CDD" id="cd00737">
    <property type="entry name" value="lyz_endolysin_autolysin"/>
    <property type="match status" value="1"/>
</dbReference>
<evidence type="ECO:0000256" key="1">
    <source>
        <dbReference type="ARBA" id="ARBA00000632"/>
    </source>
</evidence>
<dbReference type="PANTHER" id="PTHR38107">
    <property type="match status" value="1"/>
</dbReference>
<protein>
    <recommendedName>
        <fullName evidence="7">Lysozyme</fullName>
        <ecNumber evidence="7">3.2.1.17</ecNumber>
    </recommendedName>
</protein>